<evidence type="ECO:0000313" key="1">
    <source>
        <dbReference type="EMBL" id="GEB49456.1"/>
    </source>
</evidence>
<protein>
    <submittedName>
        <fullName evidence="1">Uncharacterized protein</fullName>
    </submittedName>
</protein>
<comment type="caution">
    <text evidence="1">The sequence shown here is derived from an EMBL/GenBank/DDBJ whole genome shotgun (WGS) entry which is preliminary data.</text>
</comment>
<proteinExistence type="predicted"/>
<reference evidence="1 2" key="1">
    <citation type="submission" date="2019-06" db="EMBL/GenBank/DDBJ databases">
        <title>Whole genome shotgun sequence of Streptomyces cacaoi subsp. cacaoi NBRC 12748.</title>
        <authorList>
            <person name="Hosoyama A."/>
            <person name="Uohara A."/>
            <person name="Ohji S."/>
            <person name="Ichikawa N."/>
        </authorList>
    </citation>
    <scope>NUCLEOTIDE SEQUENCE [LARGE SCALE GENOMIC DNA]</scope>
    <source>
        <strain evidence="1 2">NBRC 12748</strain>
    </source>
</reference>
<dbReference type="EMBL" id="BJMM01000007">
    <property type="protein sequence ID" value="GEB49456.1"/>
    <property type="molecule type" value="Genomic_DNA"/>
</dbReference>
<evidence type="ECO:0000313" key="2">
    <source>
        <dbReference type="Proteomes" id="UP000319210"/>
    </source>
</evidence>
<accession>A0A4Y3QVL9</accession>
<dbReference type="AlphaFoldDB" id="A0A4Y3QVL9"/>
<keyword evidence="2" id="KW-1185">Reference proteome</keyword>
<name>A0A4Y3QVL9_STRCI</name>
<dbReference type="Proteomes" id="UP000319210">
    <property type="component" value="Unassembled WGS sequence"/>
</dbReference>
<organism evidence="1 2">
    <name type="scientific">Streptomyces cacaoi</name>
    <dbReference type="NCBI Taxonomy" id="1898"/>
    <lineage>
        <taxon>Bacteria</taxon>
        <taxon>Bacillati</taxon>
        <taxon>Actinomycetota</taxon>
        <taxon>Actinomycetes</taxon>
        <taxon>Kitasatosporales</taxon>
        <taxon>Streptomycetaceae</taxon>
        <taxon>Streptomyces</taxon>
    </lineage>
</organism>
<sequence>MRLVASAVDVLDDLSVMCASLLETCDQSAEPRRIPRDLLACPGNPPLSARVPPTRRQMPVPALRWKVRNAR</sequence>
<gene>
    <name evidence="1" type="ORF">SCA03_20070</name>
</gene>